<comment type="caution">
    <text evidence="2">The sequence shown here is derived from an EMBL/GenBank/DDBJ whole genome shotgun (WGS) entry which is preliminary data.</text>
</comment>
<dbReference type="GO" id="GO:0004190">
    <property type="term" value="F:aspartic-type endopeptidase activity"/>
    <property type="evidence" value="ECO:0007669"/>
    <property type="project" value="InterPro"/>
</dbReference>
<feature type="compositionally biased region" description="Basic and acidic residues" evidence="1">
    <location>
        <begin position="53"/>
        <end position="67"/>
    </location>
</feature>
<name>A0A9W7MV95_HIBTR</name>
<gene>
    <name evidence="2" type="ORF">HRI_004736800</name>
</gene>
<dbReference type="PROSITE" id="PS00141">
    <property type="entry name" value="ASP_PROTEASE"/>
    <property type="match status" value="1"/>
</dbReference>
<feature type="region of interest" description="Disordered" evidence="1">
    <location>
        <begin position="34"/>
        <end position="73"/>
    </location>
</feature>
<organism evidence="2 3">
    <name type="scientific">Hibiscus trionum</name>
    <name type="common">Flower of an hour</name>
    <dbReference type="NCBI Taxonomy" id="183268"/>
    <lineage>
        <taxon>Eukaryota</taxon>
        <taxon>Viridiplantae</taxon>
        <taxon>Streptophyta</taxon>
        <taxon>Embryophyta</taxon>
        <taxon>Tracheophyta</taxon>
        <taxon>Spermatophyta</taxon>
        <taxon>Magnoliopsida</taxon>
        <taxon>eudicotyledons</taxon>
        <taxon>Gunneridae</taxon>
        <taxon>Pentapetalae</taxon>
        <taxon>rosids</taxon>
        <taxon>malvids</taxon>
        <taxon>Malvales</taxon>
        <taxon>Malvaceae</taxon>
        <taxon>Malvoideae</taxon>
        <taxon>Hibiscus</taxon>
    </lineage>
</organism>
<dbReference type="GO" id="GO:0006508">
    <property type="term" value="P:proteolysis"/>
    <property type="evidence" value="ECO:0007669"/>
    <property type="project" value="InterPro"/>
</dbReference>
<dbReference type="Pfam" id="PF13975">
    <property type="entry name" value="gag-asp_proteas"/>
    <property type="match status" value="1"/>
</dbReference>
<evidence type="ECO:0000256" key="1">
    <source>
        <dbReference type="SAM" id="MobiDB-lite"/>
    </source>
</evidence>
<evidence type="ECO:0000313" key="2">
    <source>
        <dbReference type="EMBL" id="GMJ10676.1"/>
    </source>
</evidence>
<sequence>MNELQKWAKMELRRMGVKDLSSALFTTEDIAEFENKKPESSKPKLKFKSSGGGDKDKATRNEGRQPWDRNNNSNGCYNCGGRHIARDYTQNARAAAIQEKNANEKKTHKMGAILSCMDSKKGNKKKGLMFVDITVTGQKLSALVDTGASELFISEQAAKKLGLCVEKASGFIKTVYSKEAPIAGIEK</sequence>
<dbReference type="OrthoDB" id="1001885at2759"/>
<dbReference type="Proteomes" id="UP001165190">
    <property type="component" value="Unassembled WGS sequence"/>
</dbReference>
<dbReference type="EMBL" id="BSYR01000057">
    <property type="protein sequence ID" value="GMJ10676.1"/>
    <property type="molecule type" value="Genomic_DNA"/>
</dbReference>
<dbReference type="InterPro" id="IPR001969">
    <property type="entry name" value="Aspartic_peptidase_AS"/>
</dbReference>
<keyword evidence="3" id="KW-1185">Reference proteome</keyword>
<accession>A0A9W7MV95</accession>
<proteinExistence type="predicted"/>
<dbReference type="SUPFAM" id="SSF50630">
    <property type="entry name" value="Acid proteases"/>
    <property type="match status" value="1"/>
</dbReference>
<dbReference type="AlphaFoldDB" id="A0A9W7MV95"/>
<protein>
    <submittedName>
        <fullName evidence="2">Uncharacterized protein</fullName>
    </submittedName>
</protein>
<dbReference type="InterPro" id="IPR021109">
    <property type="entry name" value="Peptidase_aspartic_dom_sf"/>
</dbReference>
<evidence type="ECO:0000313" key="3">
    <source>
        <dbReference type="Proteomes" id="UP001165190"/>
    </source>
</evidence>
<dbReference type="Gene3D" id="2.40.70.10">
    <property type="entry name" value="Acid Proteases"/>
    <property type="match status" value="1"/>
</dbReference>
<reference evidence="2" key="1">
    <citation type="submission" date="2023-05" db="EMBL/GenBank/DDBJ databases">
        <title>Genome and transcriptome analyses reveal genes involved in the formation of fine ridges on petal epidermal cells in Hibiscus trionum.</title>
        <authorList>
            <person name="Koshimizu S."/>
            <person name="Masuda S."/>
            <person name="Ishii T."/>
            <person name="Shirasu K."/>
            <person name="Hoshino A."/>
            <person name="Arita M."/>
        </authorList>
    </citation>
    <scope>NUCLEOTIDE SEQUENCE</scope>
    <source>
        <strain evidence="2">Hamamatsu line</strain>
    </source>
</reference>